<evidence type="ECO:0000313" key="2">
    <source>
        <dbReference type="Proteomes" id="UP000064201"/>
    </source>
</evidence>
<organism evidence="1 2">
    <name type="scientific">Thioalkalivibrio versutus</name>
    <dbReference type="NCBI Taxonomy" id="106634"/>
    <lineage>
        <taxon>Bacteria</taxon>
        <taxon>Pseudomonadati</taxon>
        <taxon>Pseudomonadota</taxon>
        <taxon>Gammaproteobacteria</taxon>
        <taxon>Chromatiales</taxon>
        <taxon>Ectothiorhodospiraceae</taxon>
        <taxon>Thioalkalivibrio</taxon>
    </lineage>
</organism>
<keyword evidence="2" id="KW-1185">Reference proteome</keyword>
<dbReference type="PATRIC" id="fig|106634.4.peg.170"/>
<dbReference type="AlphaFoldDB" id="A0A0G3G0S7"/>
<dbReference type="RefSeq" id="WP_024326866.1">
    <property type="nucleotide sequence ID" value="NZ_CP011367.1"/>
</dbReference>
<dbReference type="Proteomes" id="UP000064201">
    <property type="component" value="Chromosome"/>
</dbReference>
<dbReference type="OrthoDB" id="8563655at2"/>
<name>A0A0G3G0S7_9GAMM</name>
<sequence>MTDSAIPRHVSERLEIAILTGETLQLNWAEPASSQAWWGKVTPRELREADGYHWLDGECEGRPVQIRLDLIRNLPTPVK</sequence>
<dbReference type="KEGG" id="tvr:TVD_00835"/>
<dbReference type="EMBL" id="CP011367">
    <property type="protein sequence ID" value="AKJ93999.1"/>
    <property type="molecule type" value="Genomic_DNA"/>
</dbReference>
<evidence type="ECO:0000313" key="1">
    <source>
        <dbReference type="EMBL" id="AKJ93999.1"/>
    </source>
</evidence>
<reference evidence="1 2" key="1">
    <citation type="submission" date="2015-04" db="EMBL/GenBank/DDBJ databases">
        <title>Complete Sequence for the Genome of the Thioalkalivibrio versutus D301.</title>
        <authorList>
            <person name="Mu T."/>
            <person name="Zhou J."/>
            <person name="Xu X."/>
        </authorList>
    </citation>
    <scope>NUCLEOTIDE SEQUENCE [LARGE SCALE GENOMIC DNA]</scope>
    <source>
        <strain evidence="1 2">D301</strain>
    </source>
</reference>
<dbReference type="STRING" id="106634.TVD_00835"/>
<proteinExistence type="predicted"/>
<accession>A0A0G3G0S7</accession>
<gene>
    <name evidence="1" type="ORF">TVD_00835</name>
</gene>
<protein>
    <submittedName>
        <fullName evidence="1">Uncharacterized protein</fullName>
    </submittedName>
</protein>